<dbReference type="Proteomes" id="UP000789759">
    <property type="component" value="Unassembled WGS sequence"/>
</dbReference>
<keyword evidence="7" id="KW-1185">Reference proteome</keyword>
<evidence type="ECO:0000256" key="1">
    <source>
        <dbReference type="ARBA" id="ARBA00006721"/>
    </source>
</evidence>
<comment type="similarity">
    <text evidence="1">Belongs to the glycosyltransferase 25 family.</text>
</comment>
<dbReference type="Pfam" id="PF01755">
    <property type="entry name" value="Glyco_transf_25"/>
    <property type="match status" value="1"/>
</dbReference>
<dbReference type="EMBL" id="CAJVQA010005440">
    <property type="protein sequence ID" value="CAG8620770.1"/>
    <property type="molecule type" value="Genomic_DNA"/>
</dbReference>
<keyword evidence="4" id="KW-1133">Transmembrane helix</keyword>
<evidence type="ECO:0000259" key="5">
    <source>
        <dbReference type="Pfam" id="PF01755"/>
    </source>
</evidence>
<dbReference type="CDD" id="cd06532">
    <property type="entry name" value="Glyco_transf_25"/>
    <property type="match status" value="1"/>
</dbReference>
<feature type="domain" description="Glycosyl transferase family 25" evidence="5">
    <location>
        <begin position="49"/>
        <end position="153"/>
    </location>
</feature>
<name>A0A9N9CYG0_9GLOM</name>
<dbReference type="OrthoDB" id="2326236at2759"/>
<sequence>MAHMITIYISFLIIILIYSIFLLRPLFDNFEDSTLHKEFRSSNRTLSFDHIYVIHLDHRTDRLEKLNELSSYLGLDLDYFTAVSRYNERFLRKFGTGNMNPSQKACYLSHHLIYRQIIDKGYKSALILEDDVDFELNITAIMADIHHELPLFWDVLYVGHCNERKGELVGNSSYAHKLYKSMRPACMHAYAVSYFGVRKLVEMLDPVVPITAIDNSLPDLISNKKVTSYSVHPQAIAQWKAADNPSDIPTSWSTHHSLLNSTLHFLGYKGDNGIGK</sequence>
<dbReference type="PANTHER" id="PTHR10730:SF53">
    <property type="entry name" value="GLYCOSYLTRANSFERASE 25 FAMILY MEMBER"/>
    <property type="match status" value="1"/>
</dbReference>
<keyword evidence="2" id="KW-0328">Glycosyltransferase</keyword>
<keyword evidence="4" id="KW-0472">Membrane</keyword>
<dbReference type="GO" id="GO:0016740">
    <property type="term" value="F:transferase activity"/>
    <property type="evidence" value="ECO:0007669"/>
    <property type="project" value="UniProtKB-KW"/>
</dbReference>
<reference evidence="6" key="1">
    <citation type="submission" date="2021-06" db="EMBL/GenBank/DDBJ databases">
        <authorList>
            <person name="Kallberg Y."/>
            <person name="Tangrot J."/>
            <person name="Rosling A."/>
        </authorList>
    </citation>
    <scope>NUCLEOTIDE SEQUENCE</scope>
    <source>
        <strain evidence="6">FL966</strain>
    </source>
</reference>
<dbReference type="InterPro" id="IPR002654">
    <property type="entry name" value="Glyco_trans_25"/>
</dbReference>
<comment type="caution">
    <text evidence="6">The sequence shown here is derived from an EMBL/GenBank/DDBJ whole genome shotgun (WGS) entry which is preliminary data.</text>
</comment>
<evidence type="ECO:0000256" key="4">
    <source>
        <dbReference type="SAM" id="Phobius"/>
    </source>
</evidence>
<keyword evidence="3" id="KW-0808">Transferase</keyword>
<keyword evidence="4" id="KW-0812">Transmembrane</keyword>
<evidence type="ECO:0000313" key="6">
    <source>
        <dbReference type="EMBL" id="CAG8620770.1"/>
    </source>
</evidence>
<accession>A0A9N9CYG0</accession>
<organism evidence="6 7">
    <name type="scientific">Cetraspora pellucida</name>
    <dbReference type="NCBI Taxonomy" id="1433469"/>
    <lineage>
        <taxon>Eukaryota</taxon>
        <taxon>Fungi</taxon>
        <taxon>Fungi incertae sedis</taxon>
        <taxon>Mucoromycota</taxon>
        <taxon>Glomeromycotina</taxon>
        <taxon>Glomeromycetes</taxon>
        <taxon>Diversisporales</taxon>
        <taxon>Gigasporaceae</taxon>
        <taxon>Cetraspora</taxon>
    </lineage>
</organism>
<protein>
    <submittedName>
        <fullName evidence="6">22419_t:CDS:1</fullName>
    </submittedName>
</protein>
<dbReference type="AlphaFoldDB" id="A0A9N9CYG0"/>
<evidence type="ECO:0000256" key="2">
    <source>
        <dbReference type="ARBA" id="ARBA00022676"/>
    </source>
</evidence>
<feature type="transmembrane region" description="Helical" evidence="4">
    <location>
        <begin position="7"/>
        <end position="27"/>
    </location>
</feature>
<dbReference type="PANTHER" id="PTHR10730">
    <property type="entry name" value="PROCOLLAGEN-LYSINE,2-OXOGLUTARATE 5-DIOXYGENASE/GLYCOSYLTRANSFERASE 25 FAMILY MEMBER"/>
    <property type="match status" value="1"/>
</dbReference>
<dbReference type="InterPro" id="IPR050757">
    <property type="entry name" value="Collagen_mod_GT25"/>
</dbReference>
<evidence type="ECO:0000256" key="3">
    <source>
        <dbReference type="ARBA" id="ARBA00022679"/>
    </source>
</evidence>
<gene>
    <name evidence="6" type="ORF">CPELLU_LOCUS7910</name>
</gene>
<evidence type="ECO:0000313" key="7">
    <source>
        <dbReference type="Proteomes" id="UP000789759"/>
    </source>
</evidence>
<proteinExistence type="inferred from homology"/>